<evidence type="ECO:0000313" key="10">
    <source>
        <dbReference type="Proteomes" id="UP000580839"/>
    </source>
</evidence>
<dbReference type="InterPro" id="IPR018151">
    <property type="entry name" value="TF_GreA/GreB_CS"/>
</dbReference>
<dbReference type="Proteomes" id="UP000580839">
    <property type="component" value="Unassembled WGS sequence"/>
</dbReference>
<dbReference type="GO" id="GO:0070063">
    <property type="term" value="F:RNA polymerase binding"/>
    <property type="evidence" value="ECO:0007669"/>
    <property type="project" value="InterPro"/>
</dbReference>
<dbReference type="PANTHER" id="PTHR30437">
    <property type="entry name" value="TRANSCRIPTION ELONGATION FACTOR GREA"/>
    <property type="match status" value="1"/>
</dbReference>
<dbReference type="Pfam" id="PF01272">
    <property type="entry name" value="GreA_GreB"/>
    <property type="match status" value="1"/>
</dbReference>
<dbReference type="Gene3D" id="1.10.287.180">
    <property type="entry name" value="Transcription elongation factor, GreA/GreB, N-terminal domain"/>
    <property type="match status" value="1"/>
</dbReference>
<dbReference type="Pfam" id="PF03449">
    <property type="entry name" value="GreA_GreB_N"/>
    <property type="match status" value="1"/>
</dbReference>
<evidence type="ECO:0000256" key="6">
    <source>
        <dbReference type="ARBA" id="ARBA00030776"/>
    </source>
</evidence>
<comment type="caution">
    <text evidence="9">The sequence shown here is derived from an EMBL/GenBank/DDBJ whole genome shotgun (WGS) entry which is preliminary data.</text>
</comment>
<comment type="similarity">
    <text evidence="1">Belongs to the GreA/GreB family.</text>
</comment>
<feature type="domain" description="Transcription elongation factor GreA/GreB C-terminal" evidence="7">
    <location>
        <begin position="819"/>
        <end position="889"/>
    </location>
</feature>
<dbReference type="AlphaFoldDB" id="A0A849SPB7"/>
<dbReference type="PANTHER" id="PTHR30437:SF4">
    <property type="entry name" value="TRANSCRIPTION ELONGATION FACTOR GREA"/>
    <property type="match status" value="1"/>
</dbReference>
<dbReference type="InterPro" id="IPR022691">
    <property type="entry name" value="Tscrpt_elong_fac_GreA/B_N"/>
</dbReference>
<protein>
    <recommendedName>
        <fullName evidence="2">Transcription elongation factor GreA</fullName>
    </recommendedName>
    <alternativeName>
        <fullName evidence="6">Transcript cleavage factor GreA</fullName>
    </alternativeName>
</protein>
<dbReference type="GO" id="GO:0006354">
    <property type="term" value="P:DNA-templated transcription elongation"/>
    <property type="evidence" value="ECO:0007669"/>
    <property type="project" value="TreeGrafter"/>
</dbReference>
<evidence type="ECO:0000256" key="4">
    <source>
        <dbReference type="ARBA" id="ARBA00023125"/>
    </source>
</evidence>
<proteinExistence type="inferred from homology"/>
<dbReference type="Gene3D" id="3.10.50.30">
    <property type="entry name" value="Transcription elongation factor, GreA/GreB, C-terminal domain"/>
    <property type="match status" value="1"/>
</dbReference>
<dbReference type="InterPro" id="IPR001437">
    <property type="entry name" value="Tscrpt_elong_fac_GreA/B_C"/>
</dbReference>
<dbReference type="PROSITE" id="PS00829">
    <property type="entry name" value="GREAB_1"/>
    <property type="match status" value="1"/>
</dbReference>
<evidence type="ECO:0000256" key="2">
    <source>
        <dbReference type="ARBA" id="ARBA00013729"/>
    </source>
</evidence>
<evidence type="ECO:0000313" key="9">
    <source>
        <dbReference type="EMBL" id="NOT34484.1"/>
    </source>
</evidence>
<name>A0A849SPB7_UNCEI</name>
<reference evidence="9 10" key="1">
    <citation type="submission" date="2020-04" db="EMBL/GenBank/DDBJ databases">
        <title>Metagenomic profiling of ammonia- and methane-oxidizing microorganisms in a Dutch drinking water treatment plant.</title>
        <authorList>
            <person name="Poghosyan L."/>
            <person name="Leucker S."/>
        </authorList>
    </citation>
    <scope>NUCLEOTIDE SEQUENCE [LARGE SCALE GENOMIC DNA]</scope>
    <source>
        <strain evidence="9">S-RSF-IL-03</strain>
    </source>
</reference>
<gene>
    <name evidence="9" type="ORF">HOP12_09975</name>
</gene>
<dbReference type="InterPro" id="IPR036805">
    <property type="entry name" value="Tscrpt_elong_fac_GreA/B_N_sf"/>
</dbReference>
<accession>A0A849SPB7</accession>
<dbReference type="InterPro" id="IPR023459">
    <property type="entry name" value="Tscrpt_elong_fac_GreA/B_fam"/>
</dbReference>
<dbReference type="FunFam" id="1.10.287.180:FF:000001">
    <property type="entry name" value="Transcription elongation factor GreA"/>
    <property type="match status" value="1"/>
</dbReference>
<keyword evidence="4" id="KW-0238">DNA-binding</keyword>
<evidence type="ECO:0000256" key="1">
    <source>
        <dbReference type="ARBA" id="ARBA00008213"/>
    </source>
</evidence>
<dbReference type="SUPFAM" id="SSF54534">
    <property type="entry name" value="FKBP-like"/>
    <property type="match status" value="1"/>
</dbReference>
<dbReference type="InterPro" id="IPR036953">
    <property type="entry name" value="GreA/GreB_C_sf"/>
</dbReference>
<dbReference type="EMBL" id="JABFRW010000125">
    <property type="protein sequence ID" value="NOT34484.1"/>
    <property type="molecule type" value="Genomic_DNA"/>
</dbReference>
<dbReference type="GO" id="GO:0003677">
    <property type="term" value="F:DNA binding"/>
    <property type="evidence" value="ECO:0007669"/>
    <property type="project" value="UniProtKB-KW"/>
</dbReference>
<evidence type="ECO:0000259" key="8">
    <source>
        <dbReference type="Pfam" id="PF03449"/>
    </source>
</evidence>
<evidence type="ECO:0000256" key="3">
    <source>
        <dbReference type="ARBA" id="ARBA00023015"/>
    </source>
</evidence>
<evidence type="ECO:0000259" key="7">
    <source>
        <dbReference type="Pfam" id="PF01272"/>
    </source>
</evidence>
<feature type="domain" description="Transcription elongation factor GreA/GreB N-terminal" evidence="8">
    <location>
        <begin position="741"/>
        <end position="809"/>
    </location>
</feature>
<dbReference type="GO" id="GO:0032784">
    <property type="term" value="P:regulation of DNA-templated transcription elongation"/>
    <property type="evidence" value="ECO:0007669"/>
    <property type="project" value="InterPro"/>
</dbReference>
<sequence>MALRDELSVILRGDACGDLSPASRERLESLAANAAETGALVSARDECASRLRQGSATHAVDYLLAAVCAHHGEIERANQTLLALGEKLAQAKSWEPLAAISDRSLGLEETGAGARLLVRAHEAIGKEPDRVQALRRAWAILPDDLDLGLQLAVRLLDVGEAAERRVLLAELTPRFALEKRYGGLEEAALEFAEHDDVEGLARLVQVLPTLALQGAFKESRQLADIALPRLVAAGRATELVDPLRKALAAAAEAGGEKAAKNFREPLVTALREGPGRSLPDAAGVIADSGLEDSEISALAALERYDLLAALPAGRSVFHGSFGAGRVVSNDADVVVLDFPKSRGHRMPYAAARRTLTPLDEGDLRLLLLQSPDQLKRMFDEEHAEVMVRSLKALGGKADAQGLKVFLVGYQLLPATEWTSFFRKAKSAAEKDVRIDHSRAFEQVWALADEDAEIGAMVEVPLPPLEPRKPVRSNLITLKKFLTQHPGAELALTKRFGRYVMRAMQDPEGERADRARAGLYFARWNSTRSPEWIEVLKTLWEQGLSITDLSGEDEQIALLEASHAAGVEADALLSALDSRYAAVRERAQGYREHLDEAGREALRRTLLDHAARYPAAALRMVEIELAKKLPPEDGWRILWSALALVEERPKPSTAEKVLGWIEIGGLFDRMLAGQPCGDEQRMRLTVLLRQWRSSDRYLFPALEIAARLGLHDAVAAVRASREQSTQRMFAQVGQQTDTELSVMTRATWERQKKELERMERELRTTIPAAIQKARELGDLKENAEYHSAKLKQQTISQQVANLQLRLSRARFVDDAPSKPGVVGLGTEVMLESEGGSAMYWILGEGEQHHGDHVISFQSVVGRSLLGKNLGDEVELEIEGAVRRFKVKSVERKVPPHAAETGEPVL</sequence>
<evidence type="ECO:0000256" key="5">
    <source>
        <dbReference type="ARBA" id="ARBA00023163"/>
    </source>
</evidence>
<keyword evidence="5" id="KW-0804">Transcription</keyword>
<organism evidence="9 10">
    <name type="scientific">Eiseniibacteriota bacterium</name>
    <dbReference type="NCBI Taxonomy" id="2212470"/>
    <lineage>
        <taxon>Bacteria</taxon>
        <taxon>Candidatus Eiseniibacteriota</taxon>
    </lineage>
</organism>
<dbReference type="SUPFAM" id="SSF46557">
    <property type="entry name" value="GreA transcript cleavage protein, N-terminal domain"/>
    <property type="match status" value="1"/>
</dbReference>
<keyword evidence="3" id="KW-0805">Transcription regulation</keyword>